<dbReference type="RefSeq" id="XP_005847215.1">
    <property type="nucleotide sequence ID" value="XM_005847153.1"/>
</dbReference>
<evidence type="ECO:0000313" key="8">
    <source>
        <dbReference type="EMBL" id="EFN55113.1"/>
    </source>
</evidence>
<keyword evidence="9" id="KW-1185">Reference proteome</keyword>
<feature type="signal peptide" evidence="6">
    <location>
        <begin position="1"/>
        <end position="29"/>
    </location>
</feature>
<feature type="chain" id="PRO_5003155748" description="FAD-binding PCMH-type domain-containing protein" evidence="6">
    <location>
        <begin position="30"/>
        <end position="534"/>
    </location>
</feature>
<accession>E1ZHF1</accession>
<dbReference type="InterPro" id="IPR036318">
    <property type="entry name" value="FAD-bd_PCMH-like_sf"/>
</dbReference>
<dbReference type="Gene3D" id="3.30.465.10">
    <property type="match status" value="1"/>
</dbReference>
<evidence type="ECO:0000256" key="2">
    <source>
        <dbReference type="ARBA" id="ARBA00005466"/>
    </source>
</evidence>
<proteinExistence type="inferred from homology"/>
<evidence type="ECO:0000256" key="6">
    <source>
        <dbReference type="SAM" id="SignalP"/>
    </source>
</evidence>
<dbReference type="EMBL" id="GL433846">
    <property type="protein sequence ID" value="EFN55113.1"/>
    <property type="molecule type" value="Genomic_DNA"/>
</dbReference>
<dbReference type="InterPro" id="IPR016167">
    <property type="entry name" value="FAD-bd_PCMH_sub1"/>
</dbReference>
<dbReference type="Proteomes" id="UP000008141">
    <property type="component" value="Unassembled WGS sequence"/>
</dbReference>
<gene>
    <name evidence="8" type="ORF">CHLNCDRAFT_135038</name>
</gene>
<dbReference type="PANTHER" id="PTHR42973">
    <property type="entry name" value="BINDING OXIDOREDUCTASE, PUTATIVE (AFU_ORTHOLOGUE AFUA_1G17690)-RELATED"/>
    <property type="match status" value="1"/>
</dbReference>
<dbReference type="eggNOG" id="ENOG502QVGN">
    <property type="taxonomic scope" value="Eukaryota"/>
</dbReference>
<dbReference type="InterPro" id="IPR006094">
    <property type="entry name" value="Oxid_FAD_bind_N"/>
</dbReference>
<dbReference type="Pfam" id="PF08031">
    <property type="entry name" value="BBE"/>
    <property type="match status" value="1"/>
</dbReference>
<dbReference type="GeneID" id="17354363"/>
<comment type="cofactor">
    <cofactor evidence="1">
        <name>FAD</name>
        <dbReference type="ChEBI" id="CHEBI:57692"/>
    </cofactor>
</comment>
<dbReference type="FunCoup" id="E1ZHF1">
    <property type="interactions" value="299"/>
</dbReference>
<protein>
    <recommendedName>
        <fullName evidence="7">FAD-binding PCMH-type domain-containing protein</fullName>
    </recommendedName>
</protein>
<dbReference type="Pfam" id="PF01565">
    <property type="entry name" value="FAD_binding_4"/>
    <property type="match status" value="1"/>
</dbReference>
<dbReference type="STRING" id="554065.E1ZHF1"/>
<keyword evidence="3" id="KW-0285">Flavoprotein</keyword>
<dbReference type="AlphaFoldDB" id="E1ZHF1"/>
<dbReference type="OrthoDB" id="564417at2759"/>
<evidence type="ECO:0000256" key="4">
    <source>
        <dbReference type="ARBA" id="ARBA00022827"/>
    </source>
</evidence>
<dbReference type="InterPro" id="IPR016166">
    <property type="entry name" value="FAD-bd_PCMH"/>
</dbReference>
<feature type="domain" description="FAD-binding PCMH-type" evidence="7">
    <location>
        <begin position="81"/>
        <end position="255"/>
    </location>
</feature>
<evidence type="ECO:0000256" key="1">
    <source>
        <dbReference type="ARBA" id="ARBA00001974"/>
    </source>
</evidence>
<keyword evidence="4" id="KW-0274">FAD</keyword>
<evidence type="ECO:0000259" key="7">
    <source>
        <dbReference type="PROSITE" id="PS51387"/>
    </source>
</evidence>
<name>E1ZHF1_CHLVA</name>
<dbReference type="InterPro" id="IPR016169">
    <property type="entry name" value="FAD-bd_PCMH_sub2"/>
</dbReference>
<dbReference type="InterPro" id="IPR012951">
    <property type="entry name" value="BBE"/>
</dbReference>
<comment type="similarity">
    <text evidence="2">Belongs to the oxygen-dependent FAD-linked oxidoreductase family.</text>
</comment>
<dbReference type="PANTHER" id="PTHR42973:SF39">
    <property type="entry name" value="FAD-BINDING PCMH-TYPE DOMAIN-CONTAINING PROTEIN"/>
    <property type="match status" value="1"/>
</dbReference>
<keyword evidence="5" id="KW-0560">Oxidoreductase</keyword>
<dbReference type="InterPro" id="IPR050416">
    <property type="entry name" value="FAD-linked_Oxidoreductase"/>
</dbReference>
<dbReference type="KEGG" id="cvr:CHLNCDRAFT_135038"/>
<evidence type="ECO:0000256" key="5">
    <source>
        <dbReference type="ARBA" id="ARBA00023002"/>
    </source>
</evidence>
<dbReference type="GO" id="GO:0071949">
    <property type="term" value="F:FAD binding"/>
    <property type="evidence" value="ECO:0007669"/>
    <property type="project" value="InterPro"/>
</dbReference>
<dbReference type="Gene3D" id="3.30.43.10">
    <property type="entry name" value="Uridine Diphospho-n-acetylenolpyruvylglucosamine Reductase, domain 2"/>
    <property type="match status" value="1"/>
</dbReference>
<reference evidence="8 9" key="1">
    <citation type="journal article" date="2010" name="Plant Cell">
        <title>The Chlorella variabilis NC64A genome reveals adaptation to photosymbiosis, coevolution with viruses, and cryptic sex.</title>
        <authorList>
            <person name="Blanc G."/>
            <person name="Duncan G."/>
            <person name="Agarkova I."/>
            <person name="Borodovsky M."/>
            <person name="Gurnon J."/>
            <person name="Kuo A."/>
            <person name="Lindquist E."/>
            <person name="Lucas S."/>
            <person name="Pangilinan J."/>
            <person name="Polle J."/>
            <person name="Salamov A."/>
            <person name="Terry A."/>
            <person name="Yamada T."/>
            <person name="Dunigan D.D."/>
            <person name="Grigoriev I.V."/>
            <person name="Claverie J.M."/>
            <person name="Van Etten J.L."/>
        </authorList>
    </citation>
    <scope>NUCLEOTIDE SEQUENCE [LARGE SCALE GENOMIC DNA]</scope>
    <source>
        <strain evidence="8 9">NC64A</strain>
    </source>
</reference>
<organism evidence="9">
    <name type="scientific">Chlorella variabilis</name>
    <name type="common">Green alga</name>
    <dbReference type="NCBI Taxonomy" id="554065"/>
    <lineage>
        <taxon>Eukaryota</taxon>
        <taxon>Viridiplantae</taxon>
        <taxon>Chlorophyta</taxon>
        <taxon>core chlorophytes</taxon>
        <taxon>Trebouxiophyceae</taxon>
        <taxon>Chlorellales</taxon>
        <taxon>Chlorellaceae</taxon>
        <taxon>Chlorella clade</taxon>
        <taxon>Chlorella</taxon>
    </lineage>
</organism>
<evidence type="ECO:0000256" key="3">
    <source>
        <dbReference type="ARBA" id="ARBA00022630"/>
    </source>
</evidence>
<dbReference type="Gene3D" id="3.40.462.20">
    <property type="match status" value="1"/>
</dbReference>
<dbReference type="InParanoid" id="E1ZHF1"/>
<dbReference type="OMA" id="TIVIEFR"/>
<keyword evidence="6" id="KW-0732">Signal</keyword>
<dbReference type="SUPFAM" id="SSF56176">
    <property type="entry name" value="FAD-binding/transporter-associated domain-like"/>
    <property type="match status" value="1"/>
</dbReference>
<evidence type="ECO:0000313" key="9">
    <source>
        <dbReference type="Proteomes" id="UP000008141"/>
    </source>
</evidence>
<dbReference type="PROSITE" id="PS51387">
    <property type="entry name" value="FAD_PCMH"/>
    <property type="match status" value="1"/>
</dbReference>
<dbReference type="GO" id="GO:0016491">
    <property type="term" value="F:oxidoreductase activity"/>
    <property type="evidence" value="ECO:0007669"/>
    <property type="project" value="UniProtKB-KW"/>
</dbReference>
<sequence length="534" mass="57049">MRACHHVAGRLLAIALAAALGLLARPAVALPRPTPDAVQAAALTPALRRCLLRLDARLVDGSSPAALAEAAGGRLWSAVHSRTVPLAVVFPRTATAVGRAVRCAKRAGVKVTARSGGGSFLGYSVRPGTLTLDLSELDGVTVAQNRRSVRVQGGARLGQLYYHVYKQAGPGVAAVAGTCPNVGVGGHILGGGYGFLTPWHGLACDQLLSVTMVDANGDLVTASRGKNADLFAASCGGGGGNFGIATEFRLRLHQAPALFSLATFKIAAAHAVDFLVHWQSRLLPSASSKLLFELHLQPDGTVSVVAFLPGRRAALDEELARLGVLQSPWLPGAQLPKGSTSELSWIEAMVVTAGSKARNSSLQALLDFDYMVGRRPAGFAEKSWFALKPLPRRAFPAIFAVLRKTDATVTVLSTGLKTAVRRRRQRDTAFPWRRALYFMKAAKRVRREADVPLLAPALAQIQRQMAPFFPRQPAYINYIDDQASPDPLWSYYGPNLGWLRQVKAKFDPDGFFNTNPVAIPAAATNRQQPATAPQ</sequence>